<evidence type="ECO:0000313" key="2">
    <source>
        <dbReference type="EMBL" id="ATB35278.1"/>
    </source>
</evidence>
<dbReference type="Proteomes" id="UP000217257">
    <property type="component" value="Chromosome"/>
</dbReference>
<reference evidence="2 3" key="1">
    <citation type="submission" date="2017-06" db="EMBL/GenBank/DDBJ databases">
        <title>Sequencing and comparative analysis of myxobacterial genomes.</title>
        <authorList>
            <person name="Rupp O."/>
            <person name="Goesmann A."/>
            <person name="Sogaard-Andersen L."/>
        </authorList>
    </citation>
    <scope>NUCLEOTIDE SEQUENCE [LARGE SCALE GENOMIC DNA]</scope>
    <source>
        <strain evidence="2 3">DSM 52655</strain>
    </source>
</reference>
<proteinExistence type="predicted"/>
<feature type="region of interest" description="Disordered" evidence="1">
    <location>
        <begin position="35"/>
        <end position="71"/>
    </location>
</feature>
<dbReference type="KEGG" id="cfus:CYFUS_000690"/>
<accession>A0A250IVH1</accession>
<gene>
    <name evidence="2" type="ORF">CYFUS_000690</name>
</gene>
<name>A0A250IVH1_9BACT</name>
<evidence type="ECO:0000256" key="1">
    <source>
        <dbReference type="SAM" id="MobiDB-lite"/>
    </source>
</evidence>
<evidence type="ECO:0000313" key="3">
    <source>
        <dbReference type="Proteomes" id="UP000217257"/>
    </source>
</evidence>
<organism evidence="2 3">
    <name type="scientific">Cystobacter fuscus</name>
    <dbReference type="NCBI Taxonomy" id="43"/>
    <lineage>
        <taxon>Bacteria</taxon>
        <taxon>Pseudomonadati</taxon>
        <taxon>Myxococcota</taxon>
        <taxon>Myxococcia</taxon>
        <taxon>Myxococcales</taxon>
        <taxon>Cystobacterineae</taxon>
        <taxon>Archangiaceae</taxon>
        <taxon>Cystobacter</taxon>
    </lineage>
</organism>
<protein>
    <submittedName>
        <fullName evidence="2">Uncharacterized protein</fullName>
    </submittedName>
</protein>
<sequence>MMIDRRTFLVGSACVVVPAVANLLSPLTLVPDSLSPQPASDANGLTFGIAGWSRPDDGASEGPVSSDPGHDQVWISISQSWRAAWR</sequence>
<dbReference type="EMBL" id="CP022098">
    <property type="protein sequence ID" value="ATB35278.1"/>
    <property type="molecule type" value="Genomic_DNA"/>
</dbReference>
<dbReference type="RefSeq" id="WP_095983929.1">
    <property type="nucleotide sequence ID" value="NZ_CP022098.1"/>
</dbReference>
<dbReference type="AlphaFoldDB" id="A0A250IVH1"/>